<gene>
    <name evidence="2" type="primary">AlNc14C130G6924</name>
    <name evidence="2" type="ORF">ALNC14_078180</name>
</gene>
<dbReference type="EMBL" id="FR824175">
    <property type="protein sequence ID" value="CCA21675.1"/>
    <property type="molecule type" value="Genomic_DNA"/>
</dbReference>
<reference evidence="2" key="2">
    <citation type="submission" date="2011-02" db="EMBL/GenBank/DDBJ databases">
        <authorList>
            <person name="MacLean D."/>
        </authorList>
    </citation>
    <scope>NUCLEOTIDE SEQUENCE</scope>
</reference>
<dbReference type="AlphaFoldDB" id="F0WK72"/>
<proteinExistence type="predicted"/>
<accession>F0WK72</accession>
<protein>
    <submittedName>
        <fullName evidence="2">AlNc14C130G6924 protein</fullName>
    </submittedName>
</protein>
<dbReference type="HOGENOM" id="CLU_472848_0_0_1"/>
<organism evidence="2">
    <name type="scientific">Albugo laibachii Nc14</name>
    <dbReference type="NCBI Taxonomy" id="890382"/>
    <lineage>
        <taxon>Eukaryota</taxon>
        <taxon>Sar</taxon>
        <taxon>Stramenopiles</taxon>
        <taxon>Oomycota</taxon>
        <taxon>Peronosporomycetes</taxon>
        <taxon>Albuginales</taxon>
        <taxon>Albuginaceae</taxon>
        <taxon>Albugo</taxon>
    </lineage>
</organism>
<feature type="chain" id="PRO_5003261659" evidence="1">
    <location>
        <begin position="24"/>
        <end position="546"/>
    </location>
</feature>
<reference evidence="2" key="1">
    <citation type="journal article" date="2011" name="PLoS Biol.">
        <title>Gene gain and loss during evolution of obligate parasitism in the white rust pathogen of Arabidopsis thaliana.</title>
        <authorList>
            <person name="Kemen E."/>
            <person name="Gardiner A."/>
            <person name="Schultz-Larsen T."/>
            <person name="Kemen A.C."/>
            <person name="Balmuth A.L."/>
            <person name="Robert-Seilaniantz A."/>
            <person name="Bailey K."/>
            <person name="Holub E."/>
            <person name="Studholme D.J."/>
            <person name="Maclean D."/>
            <person name="Jones J.D."/>
        </authorList>
    </citation>
    <scope>NUCLEOTIDE SEQUENCE</scope>
</reference>
<keyword evidence="1" id="KW-0732">Signal</keyword>
<name>F0WK72_9STRA</name>
<evidence type="ECO:0000256" key="1">
    <source>
        <dbReference type="SAM" id="SignalP"/>
    </source>
</evidence>
<feature type="signal peptide" evidence="1">
    <location>
        <begin position="1"/>
        <end position="23"/>
    </location>
</feature>
<sequence>MQSIGPTKLLAFGLACLQHAAYGEHGEFLNERTRGMLSLMTENLGDNTNVAKSVNALAIPVVKKDARKIRPHKLPEKPICFVQDGGYSFDDCRNCLRQSSFSESVGGFPIAYKDKSAFVLVLHTHQTKEVVAEACLSTRLCQWLKLDIISDSQCEVVYKSETPTEHVVISPDKKATFDDEVYSDASDAFESAPTERVVVIPDEKTTVDGLVHHQASNSLEPTLTHLKCIGINYHTLDSSAHHVNGQYIRKLMKAMSEKLNVNSVIVHWLNLDATTGNQAFLLISSDVDIDEQLRELDILEMKLKDCYNGYEKYFDATPIGDQILMPTLPIALTQDHYSECVLAYHDELESCHACLGLAEIKPVEFTEISSLSNVIADDKRDLANCISTSRRKACARFVYIPNEVCEYHASTLKPSIHKFFGWMISNLKSLRSHHNPHPVVTYVHPHPTDTLVLAEYNSYSCLKCLLLLHDVYIISTKKSYVWMVKNQAGTGTCNCETIKRNSFHDLHFLNPVSTLKAGYHVFGFSEENRNRRLSFSEIKHFPNKLP</sequence>
<evidence type="ECO:0000313" key="2">
    <source>
        <dbReference type="EMBL" id="CCA21675.1"/>
    </source>
</evidence>